<name>A0A5N6SN78_ASPPS</name>
<gene>
    <name evidence="1" type="ORF">BDV38DRAFT_252654</name>
</gene>
<evidence type="ECO:0000313" key="2">
    <source>
        <dbReference type="Proteomes" id="UP000325672"/>
    </source>
</evidence>
<dbReference type="EMBL" id="ML743594">
    <property type="protein sequence ID" value="KAE8135357.1"/>
    <property type="molecule type" value="Genomic_DNA"/>
</dbReference>
<dbReference type="RefSeq" id="XP_031911420.1">
    <property type="nucleotide sequence ID" value="XM_032055154.1"/>
</dbReference>
<keyword evidence="2" id="KW-1185">Reference proteome</keyword>
<dbReference type="AlphaFoldDB" id="A0A5N6SN78"/>
<proteinExistence type="predicted"/>
<sequence>MQYCQNTLIVSPYKAQVALAAQKWEETYPGMETKPRIRGGHRNRHAHEQQRISGLPDLVRSHQHHNIQGKTLRRGHRKLGLGIWTGQPLNSGK</sequence>
<dbReference type="GeneID" id="43639364"/>
<evidence type="ECO:0000313" key="1">
    <source>
        <dbReference type="EMBL" id="KAE8135357.1"/>
    </source>
</evidence>
<reference evidence="1 2" key="1">
    <citation type="submission" date="2019-04" db="EMBL/GenBank/DDBJ databases">
        <title>Friends and foes A comparative genomics study of 23 Aspergillus species from section Flavi.</title>
        <authorList>
            <consortium name="DOE Joint Genome Institute"/>
            <person name="Kjaerbolling I."/>
            <person name="Vesth T."/>
            <person name="Frisvad J.C."/>
            <person name="Nybo J.L."/>
            <person name="Theobald S."/>
            <person name="Kildgaard S."/>
            <person name="Isbrandt T."/>
            <person name="Kuo A."/>
            <person name="Sato A."/>
            <person name="Lyhne E.K."/>
            <person name="Kogle M.E."/>
            <person name="Wiebenga A."/>
            <person name="Kun R.S."/>
            <person name="Lubbers R.J."/>
            <person name="Makela M.R."/>
            <person name="Barry K."/>
            <person name="Chovatia M."/>
            <person name="Clum A."/>
            <person name="Daum C."/>
            <person name="Haridas S."/>
            <person name="He G."/>
            <person name="LaButti K."/>
            <person name="Lipzen A."/>
            <person name="Mondo S."/>
            <person name="Riley R."/>
            <person name="Salamov A."/>
            <person name="Simmons B.A."/>
            <person name="Magnuson J.K."/>
            <person name="Henrissat B."/>
            <person name="Mortensen U.H."/>
            <person name="Larsen T.O."/>
            <person name="Devries R.P."/>
            <person name="Grigoriev I.V."/>
            <person name="Machida M."/>
            <person name="Baker S.E."/>
            <person name="Andersen M.R."/>
        </authorList>
    </citation>
    <scope>NUCLEOTIDE SEQUENCE [LARGE SCALE GENOMIC DNA]</scope>
    <source>
        <strain evidence="1 2">CBS 117625</strain>
    </source>
</reference>
<dbReference type="Proteomes" id="UP000325672">
    <property type="component" value="Unassembled WGS sequence"/>
</dbReference>
<dbReference type="OrthoDB" id="4423012at2759"/>
<accession>A0A5N6SN78</accession>
<organism evidence="1 2">
    <name type="scientific">Aspergillus pseudotamarii</name>
    <dbReference type="NCBI Taxonomy" id="132259"/>
    <lineage>
        <taxon>Eukaryota</taxon>
        <taxon>Fungi</taxon>
        <taxon>Dikarya</taxon>
        <taxon>Ascomycota</taxon>
        <taxon>Pezizomycotina</taxon>
        <taxon>Eurotiomycetes</taxon>
        <taxon>Eurotiomycetidae</taxon>
        <taxon>Eurotiales</taxon>
        <taxon>Aspergillaceae</taxon>
        <taxon>Aspergillus</taxon>
        <taxon>Aspergillus subgen. Circumdati</taxon>
    </lineage>
</organism>
<protein>
    <submittedName>
        <fullName evidence="1">Uncharacterized protein</fullName>
    </submittedName>
</protein>